<reference evidence="1" key="1">
    <citation type="submission" date="2020-03" db="EMBL/GenBank/DDBJ databases">
        <title>The deep terrestrial virosphere.</title>
        <authorList>
            <person name="Holmfeldt K."/>
            <person name="Nilsson E."/>
            <person name="Simone D."/>
            <person name="Lopez-Fernandez M."/>
            <person name="Wu X."/>
            <person name="de Brujin I."/>
            <person name="Lundin D."/>
            <person name="Andersson A."/>
            <person name="Bertilsson S."/>
            <person name="Dopson M."/>
        </authorList>
    </citation>
    <scope>NUCLEOTIDE SEQUENCE</scope>
    <source>
        <strain evidence="1">MM415B03669</strain>
    </source>
</reference>
<dbReference type="Gene3D" id="3.30.1380.10">
    <property type="match status" value="1"/>
</dbReference>
<proteinExistence type="predicted"/>
<organism evidence="1">
    <name type="scientific">viral metagenome</name>
    <dbReference type="NCBI Taxonomy" id="1070528"/>
    <lineage>
        <taxon>unclassified sequences</taxon>
        <taxon>metagenomes</taxon>
        <taxon>organismal metagenomes</taxon>
    </lineage>
</organism>
<name>A0A6M3LPV0_9ZZZZ</name>
<accession>A0A6M3LPV0</accession>
<evidence type="ECO:0008006" key="2">
    <source>
        <dbReference type="Google" id="ProtNLM"/>
    </source>
</evidence>
<gene>
    <name evidence="1" type="ORF">MM415B03669_0008</name>
</gene>
<dbReference type="EMBL" id="MT143283">
    <property type="protein sequence ID" value="QJA95071.1"/>
    <property type="molecule type" value="Genomic_DNA"/>
</dbReference>
<dbReference type="InterPro" id="IPR009045">
    <property type="entry name" value="Zn_M74/Hedgehog-like"/>
</dbReference>
<dbReference type="AlphaFoldDB" id="A0A6M3LPV0"/>
<dbReference type="SUPFAM" id="SSF55166">
    <property type="entry name" value="Hedgehog/DD-peptidase"/>
    <property type="match status" value="1"/>
</dbReference>
<sequence length="148" mass="16907">MSINWKHVRYFKPEEFDDPKYPGSGENISGVLLNMLIRMRLQTISLDEPKGWPVIIHTSVGGAVDVDGSWGHAGNSYHLFVNGCKAVDFHFATKSTLREQFFLVSGIGFGGVGIYYDWNTKGFHVDVRPKKETQRWKRESGKYFYLLS</sequence>
<protein>
    <recommendedName>
        <fullName evidence="2">Peptidase</fullName>
    </recommendedName>
</protein>
<evidence type="ECO:0000313" key="1">
    <source>
        <dbReference type="EMBL" id="QJA95071.1"/>
    </source>
</evidence>